<protein>
    <submittedName>
        <fullName evidence="2">Uncharacterized protein LOC112494607</fullName>
    </submittedName>
</protein>
<gene>
    <name evidence="2" type="primary">LOC112494607</name>
</gene>
<reference evidence="2" key="1">
    <citation type="submission" date="2025-08" db="UniProtKB">
        <authorList>
            <consortium name="RefSeq"/>
        </authorList>
    </citation>
    <scope>IDENTIFICATION</scope>
</reference>
<dbReference type="RefSeq" id="XP_024942571.1">
    <property type="nucleotide sequence ID" value="XM_025086803.1"/>
</dbReference>
<accession>A0AAJ7RLL2</accession>
<name>A0AAJ7RLL2_CEPCN</name>
<keyword evidence="1" id="KW-1185">Reference proteome</keyword>
<evidence type="ECO:0000313" key="1">
    <source>
        <dbReference type="Proteomes" id="UP000694920"/>
    </source>
</evidence>
<evidence type="ECO:0000313" key="2">
    <source>
        <dbReference type="RefSeq" id="XP_024942571.1"/>
    </source>
</evidence>
<organism evidence="1 2">
    <name type="scientific">Cephus cinctus</name>
    <name type="common">Wheat stem sawfly</name>
    <dbReference type="NCBI Taxonomy" id="211228"/>
    <lineage>
        <taxon>Eukaryota</taxon>
        <taxon>Metazoa</taxon>
        <taxon>Ecdysozoa</taxon>
        <taxon>Arthropoda</taxon>
        <taxon>Hexapoda</taxon>
        <taxon>Insecta</taxon>
        <taxon>Pterygota</taxon>
        <taxon>Neoptera</taxon>
        <taxon>Endopterygota</taxon>
        <taxon>Hymenoptera</taxon>
        <taxon>Cephoidea</taxon>
        <taxon>Cephidae</taxon>
        <taxon>Cephus</taxon>
    </lineage>
</organism>
<sequence length="104" mass="11529">MPLYARHDSSAQLCTTSSPTSLAYFSTAAQEVPGIEVHIYEGSNSTLRVMLPTCPPAPLPPFAFSRQDNRAALRPGFKTFIPRRDVQRETSCSHNKFSAVWVSE</sequence>
<proteinExistence type="predicted"/>
<dbReference type="KEGG" id="ccin:112494607"/>
<dbReference type="AlphaFoldDB" id="A0AAJ7RLL2"/>
<dbReference type="GeneID" id="112494607"/>
<dbReference type="Proteomes" id="UP000694920">
    <property type="component" value="Unplaced"/>
</dbReference>